<evidence type="ECO:0000259" key="5">
    <source>
        <dbReference type="PROSITE" id="PS50850"/>
    </source>
</evidence>
<comment type="subcellular location">
    <subcellularLocation>
        <location evidence="1">Cell membrane</location>
        <topology evidence="1">Multi-pass membrane protein</topology>
    </subcellularLocation>
</comment>
<dbReference type="CDD" id="cd17477">
    <property type="entry name" value="MFS_YcaD_like"/>
    <property type="match status" value="1"/>
</dbReference>
<feature type="transmembrane region" description="Helical" evidence="4">
    <location>
        <begin position="328"/>
        <end position="350"/>
    </location>
</feature>
<reference evidence="6" key="1">
    <citation type="submission" date="2020-05" db="EMBL/GenBank/DDBJ databases">
        <authorList>
            <person name="Chiriac C."/>
            <person name="Salcher M."/>
            <person name="Ghai R."/>
            <person name="Kavagutti S V."/>
        </authorList>
    </citation>
    <scope>NUCLEOTIDE SEQUENCE</scope>
</reference>
<dbReference type="InterPro" id="IPR036259">
    <property type="entry name" value="MFS_trans_sf"/>
</dbReference>
<feature type="transmembrane region" description="Helical" evidence="4">
    <location>
        <begin position="41"/>
        <end position="61"/>
    </location>
</feature>
<evidence type="ECO:0000256" key="3">
    <source>
        <dbReference type="ARBA" id="ARBA00022475"/>
    </source>
</evidence>
<organism evidence="6">
    <name type="scientific">freshwater metagenome</name>
    <dbReference type="NCBI Taxonomy" id="449393"/>
    <lineage>
        <taxon>unclassified sequences</taxon>
        <taxon>metagenomes</taxon>
        <taxon>ecological metagenomes</taxon>
    </lineage>
</organism>
<dbReference type="GO" id="GO:0022857">
    <property type="term" value="F:transmembrane transporter activity"/>
    <property type="evidence" value="ECO:0007669"/>
    <property type="project" value="InterPro"/>
</dbReference>
<proteinExistence type="predicted"/>
<keyword evidence="4" id="KW-1133">Transmembrane helix</keyword>
<keyword evidence="4" id="KW-0472">Membrane</keyword>
<dbReference type="InterPro" id="IPR020846">
    <property type="entry name" value="MFS_dom"/>
</dbReference>
<feature type="transmembrane region" description="Helical" evidence="4">
    <location>
        <begin position="205"/>
        <end position="227"/>
    </location>
</feature>
<dbReference type="GO" id="GO:0005886">
    <property type="term" value="C:plasma membrane"/>
    <property type="evidence" value="ECO:0007669"/>
    <property type="project" value="UniProtKB-SubCell"/>
</dbReference>
<feature type="transmembrane region" description="Helical" evidence="4">
    <location>
        <begin position="290"/>
        <end position="308"/>
    </location>
</feature>
<dbReference type="EMBL" id="CAFAAI010000133">
    <property type="protein sequence ID" value="CAB4798145.1"/>
    <property type="molecule type" value="Genomic_DNA"/>
</dbReference>
<sequence>MARTRYAVAGLALSIGTVLVGSGLLSSLMGVRSKTAGISTGVMGLAMAMFYAGFVAGIPVMAKVHEHLSRRTLFVLCTLLMAAGSLGYGLMVNPIAWLALRFVTGFCTAGCYLVVETWLNDIAHNEIRGKVMGTYVAVAAAGMAAGQLVLSVVNPSSWVPFGIAGAIGAFAFAPLFTVKVGGEQRHHPADTVSLAQMARMVPSGIVGFVLVGVTQGCLLQMAAVYAARADLSSSQVALFVGAITTGAVALQFPIGALGDRISRRGVMVALCVMTSAVCVLMANVSPHSAVSFVLAFALGGFSAPLYALGNAYTNDWIPPHQRLAASRALLSTYSIGAVFGPLLAAAAMSIFGTVGFLWALLVSHAALAVFMSYRVVVAPDRAFTPLAVG</sequence>
<evidence type="ECO:0000256" key="1">
    <source>
        <dbReference type="ARBA" id="ARBA00004651"/>
    </source>
</evidence>
<keyword evidence="3" id="KW-1003">Cell membrane</keyword>
<dbReference type="Gene3D" id="1.20.1250.20">
    <property type="entry name" value="MFS general substrate transporter like domains"/>
    <property type="match status" value="2"/>
</dbReference>
<feature type="transmembrane region" description="Helical" evidence="4">
    <location>
        <begin position="73"/>
        <end position="92"/>
    </location>
</feature>
<keyword evidence="4" id="KW-0812">Transmembrane</keyword>
<feature type="domain" description="Major facilitator superfamily (MFS) profile" evidence="5">
    <location>
        <begin position="2"/>
        <end position="382"/>
    </location>
</feature>
<dbReference type="SUPFAM" id="SSF103473">
    <property type="entry name" value="MFS general substrate transporter"/>
    <property type="match status" value="1"/>
</dbReference>
<feature type="transmembrane region" description="Helical" evidence="4">
    <location>
        <begin position="266"/>
        <end position="284"/>
    </location>
</feature>
<dbReference type="InterPro" id="IPR011701">
    <property type="entry name" value="MFS"/>
</dbReference>
<feature type="transmembrane region" description="Helical" evidence="4">
    <location>
        <begin position="131"/>
        <end position="152"/>
    </location>
</feature>
<dbReference type="Pfam" id="PF07690">
    <property type="entry name" value="MFS_1"/>
    <property type="match status" value="1"/>
</dbReference>
<keyword evidence="2" id="KW-0813">Transport</keyword>
<dbReference type="PANTHER" id="PTHR23521:SF2">
    <property type="entry name" value="TRANSPORTER MFS SUPERFAMILY"/>
    <property type="match status" value="1"/>
</dbReference>
<evidence type="ECO:0000256" key="2">
    <source>
        <dbReference type="ARBA" id="ARBA00022448"/>
    </source>
</evidence>
<evidence type="ECO:0000256" key="4">
    <source>
        <dbReference type="SAM" id="Phobius"/>
    </source>
</evidence>
<gene>
    <name evidence="6" type="ORF">UFOPK2992_00860</name>
</gene>
<dbReference type="InterPro" id="IPR047200">
    <property type="entry name" value="MFS_YcaD-like"/>
</dbReference>
<feature type="transmembrane region" description="Helical" evidence="4">
    <location>
        <begin position="233"/>
        <end position="254"/>
    </location>
</feature>
<accession>A0A6J6XPR9</accession>
<protein>
    <submittedName>
        <fullName evidence="6">Unannotated protein</fullName>
    </submittedName>
</protein>
<evidence type="ECO:0000313" key="6">
    <source>
        <dbReference type="EMBL" id="CAB4798145.1"/>
    </source>
</evidence>
<dbReference type="PROSITE" id="PS50850">
    <property type="entry name" value="MFS"/>
    <property type="match status" value="1"/>
</dbReference>
<feature type="transmembrane region" description="Helical" evidence="4">
    <location>
        <begin position="158"/>
        <end position="178"/>
    </location>
</feature>
<name>A0A6J6XPR9_9ZZZZ</name>
<dbReference type="AlphaFoldDB" id="A0A6J6XPR9"/>
<feature type="transmembrane region" description="Helical" evidence="4">
    <location>
        <begin position="7"/>
        <end position="29"/>
    </location>
</feature>
<feature type="transmembrane region" description="Helical" evidence="4">
    <location>
        <begin position="98"/>
        <end position="119"/>
    </location>
</feature>
<feature type="transmembrane region" description="Helical" evidence="4">
    <location>
        <begin position="356"/>
        <end position="376"/>
    </location>
</feature>
<dbReference type="PANTHER" id="PTHR23521">
    <property type="entry name" value="TRANSPORTER MFS SUPERFAMILY"/>
    <property type="match status" value="1"/>
</dbReference>